<dbReference type="SUPFAM" id="SSF56281">
    <property type="entry name" value="Metallo-hydrolase/oxidoreductase"/>
    <property type="match status" value="1"/>
</dbReference>
<feature type="domain" description="Metallo-beta-lactamase" evidence="1">
    <location>
        <begin position="25"/>
        <end position="184"/>
    </location>
</feature>
<evidence type="ECO:0000313" key="3">
    <source>
        <dbReference type="EMBL" id="TKJ94874.1"/>
    </source>
</evidence>
<dbReference type="Proteomes" id="UP000306393">
    <property type="component" value="Unassembled WGS sequence"/>
</dbReference>
<dbReference type="GO" id="GO:0016787">
    <property type="term" value="F:hydrolase activity"/>
    <property type="evidence" value="ECO:0007669"/>
    <property type="project" value="UniProtKB-KW"/>
</dbReference>
<evidence type="ECO:0000313" key="5">
    <source>
        <dbReference type="Proteomes" id="UP000661012"/>
    </source>
</evidence>
<name>A0A4U3FM34_9GAMM</name>
<reference evidence="2 5" key="2">
    <citation type="journal article" date="2020" name="FEMS Microbiol. Ecol.">
        <title>Temporal dynamics of bacterial communities during seed development and maturation.</title>
        <authorList>
            <person name="Chesneau G."/>
            <person name="Torres-Cortes G."/>
            <person name="Briand M."/>
            <person name="Darrasse A."/>
            <person name="Preveaux A."/>
            <person name="Marais C."/>
            <person name="Jacques M.A."/>
            <person name="Shade A."/>
            <person name="Barret M."/>
        </authorList>
    </citation>
    <scope>NUCLEOTIDE SEQUENCE [LARGE SCALE GENOMIC DNA]</scope>
    <source>
        <strain evidence="2 5">CFBP13732</strain>
    </source>
</reference>
<reference evidence="3 4" key="1">
    <citation type="journal article" date="2019" name="Sci. Rep.">
        <title>Differences in resource use lead to coexistence of seed-transmitted microbial populations.</title>
        <authorList>
            <person name="Torres-Cortes G."/>
            <person name="Garcia B.J."/>
            <person name="Compant S."/>
            <person name="Rezki S."/>
            <person name="Jones P."/>
            <person name="Preveaux A."/>
            <person name="Briand M."/>
            <person name="Roulet A."/>
            <person name="Bouchez O."/>
            <person name="Jacobson D."/>
            <person name="Barret M."/>
        </authorList>
    </citation>
    <scope>NUCLEOTIDE SEQUENCE [LARGE SCALE GENOMIC DNA]</scope>
    <source>
        <strain evidence="3 4">CFBP13511</strain>
    </source>
</reference>
<dbReference type="GeneID" id="67477107"/>
<dbReference type="PANTHER" id="PTHR42773:SF1">
    <property type="entry name" value="METALLO-BETA-LACTAMASE FAMILY PROTEIN"/>
    <property type="match status" value="1"/>
</dbReference>
<evidence type="ECO:0000313" key="2">
    <source>
        <dbReference type="EMBL" id="MBD8105439.1"/>
    </source>
</evidence>
<dbReference type="EMBL" id="QGAC01000001">
    <property type="protein sequence ID" value="TKJ94874.1"/>
    <property type="molecule type" value="Genomic_DNA"/>
</dbReference>
<organism evidence="3 4">
    <name type="scientific">Erwinia persicina</name>
    <dbReference type="NCBI Taxonomy" id="55211"/>
    <lineage>
        <taxon>Bacteria</taxon>
        <taxon>Pseudomonadati</taxon>
        <taxon>Pseudomonadota</taxon>
        <taxon>Gammaproteobacteria</taxon>
        <taxon>Enterobacterales</taxon>
        <taxon>Erwiniaceae</taxon>
        <taxon>Erwinia</taxon>
    </lineage>
</organism>
<dbReference type="InterPro" id="IPR001279">
    <property type="entry name" value="Metallo-B-lactamas"/>
</dbReference>
<dbReference type="RefSeq" id="WP_062743608.1">
    <property type="nucleotide sequence ID" value="NZ_CP082141.1"/>
</dbReference>
<dbReference type="InterPro" id="IPR036866">
    <property type="entry name" value="RibonucZ/Hydroxyglut_hydro"/>
</dbReference>
<accession>A0A4U3FM34</accession>
<dbReference type="Gene3D" id="3.60.15.10">
    <property type="entry name" value="Ribonuclease Z/Hydroxyacylglutathione hydrolase-like"/>
    <property type="match status" value="1"/>
</dbReference>
<keyword evidence="3" id="KW-0378">Hydrolase</keyword>
<evidence type="ECO:0000259" key="1">
    <source>
        <dbReference type="SMART" id="SM00849"/>
    </source>
</evidence>
<dbReference type="STRING" id="1219360.GCA_001571305_01150"/>
<dbReference type="AlphaFoldDB" id="A0A4U3FM34"/>
<dbReference type="OrthoDB" id="9802991at2"/>
<sequence length="224" mass="25339">MKQLYEDLWVSTPEFPASEDEPVQVMHGFLLQHLRGNLLISRVSSAEDQQAIADRGGLIRHYLTHCHEACPATRTLQQRFNSALYCHARALGQVSHFAEADATFHTAEVHCGSFHVVPTPGHTPGSTSYLYASPYGKTYLFVGDTVTLHRGRWVTVLVEESNENDLRQTLEFYRALRPDVILMGTTLGHQAWQEVDVRQWLALLDEAENNVLDLRHSAQHTSIH</sequence>
<evidence type="ECO:0000313" key="4">
    <source>
        <dbReference type="Proteomes" id="UP000306393"/>
    </source>
</evidence>
<comment type="caution">
    <text evidence="3">The sequence shown here is derived from an EMBL/GenBank/DDBJ whole genome shotgun (WGS) entry which is preliminary data.</text>
</comment>
<gene>
    <name evidence="3" type="ORF">EpCFBP13511_00490</name>
    <name evidence="2" type="ORF">IFT93_03250</name>
</gene>
<keyword evidence="5" id="KW-1185">Reference proteome</keyword>
<dbReference type="SMART" id="SM00849">
    <property type="entry name" value="Lactamase_B"/>
    <property type="match status" value="1"/>
</dbReference>
<dbReference type="CDD" id="cd06262">
    <property type="entry name" value="metallo-hydrolase-like_MBL-fold"/>
    <property type="match status" value="1"/>
</dbReference>
<protein>
    <submittedName>
        <fullName evidence="3">MBL fold metallo-hydrolase</fullName>
    </submittedName>
</protein>
<dbReference type="Pfam" id="PF00753">
    <property type="entry name" value="Lactamase_B"/>
    <property type="match status" value="1"/>
</dbReference>
<dbReference type="Proteomes" id="UP000661012">
    <property type="component" value="Unassembled WGS sequence"/>
</dbReference>
<dbReference type="EMBL" id="JACYNN010000001">
    <property type="protein sequence ID" value="MBD8105439.1"/>
    <property type="molecule type" value="Genomic_DNA"/>
</dbReference>
<proteinExistence type="predicted"/>
<dbReference type="PANTHER" id="PTHR42773">
    <property type="entry name" value="METALLO-BETA-LACTAMASE-RELATED"/>
    <property type="match status" value="1"/>
</dbReference>